<keyword evidence="8" id="KW-0472">Membrane</keyword>
<keyword evidence="5" id="KW-0808">Transferase</keyword>
<dbReference type="InterPro" id="IPR036950">
    <property type="entry name" value="PBP_transglycosylase"/>
</dbReference>
<dbReference type="InterPro" id="IPR001264">
    <property type="entry name" value="Glyco_trans_51"/>
</dbReference>
<protein>
    <submittedName>
        <fullName evidence="14">Transglycosylase domain-containing protein</fullName>
    </submittedName>
</protein>
<evidence type="ECO:0000256" key="1">
    <source>
        <dbReference type="ARBA" id="ARBA00004236"/>
    </source>
</evidence>
<keyword evidence="9" id="KW-0961">Cell wall biogenesis/degradation</keyword>
<dbReference type="PANTHER" id="PTHR32282">
    <property type="entry name" value="BINDING PROTEIN TRANSPEPTIDASE, PUTATIVE-RELATED"/>
    <property type="match status" value="1"/>
</dbReference>
<evidence type="ECO:0000256" key="12">
    <source>
        <dbReference type="SAM" id="SignalP"/>
    </source>
</evidence>
<feature type="chain" id="PRO_5046674629" evidence="12">
    <location>
        <begin position="23"/>
        <end position="227"/>
    </location>
</feature>
<evidence type="ECO:0000256" key="7">
    <source>
        <dbReference type="ARBA" id="ARBA00022984"/>
    </source>
</evidence>
<comment type="catalytic activity">
    <reaction evidence="10">
        <text>Preferential cleavage: (Ac)2-L-Lys-D-Ala-|-D-Ala. Also transpeptidation of peptidyl-alanyl moieties that are N-acyl substituents of D-alanine.</text>
        <dbReference type="EC" id="3.4.16.4"/>
    </reaction>
</comment>
<accession>A0ABW0L4E1</accession>
<evidence type="ECO:0000256" key="2">
    <source>
        <dbReference type="ARBA" id="ARBA00004752"/>
    </source>
</evidence>
<comment type="pathway">
    <text evidence="2">Cell wall biogenesis; peptidoglycan biosynthesis.</text>
</comment>
<keyword evidence="6" id="KW-0133">Cell shape</keyword>
<evidence type="ECO:0000256" key="9">
    <source>
        <dbReference type="ARBA" id="ARBA00023316"/>
    </source>
</evidence>
<evidence type="ECO:0000256" key="6">
    <source>
        <dbReference type="ARBA" id="ARBA00022960"/>
    </source>
</evidence>
<evidence type="ECO:0000256" key="3">
    <source>
        <dbReference type="ARBA" id="ARBA00022475"/>
    </source>
</evidence>
<keyword evidence="7" id="KW-0573">Peptidoglycan synthesis</keyword>
<name>A0ABW0L4E1_9BURK</name>
<evidence type="ECO:0000259" key="13">
    <source>
        <dbReference type="Pfam" id="PF00912"/>
    </source>
</evidence>
<evidence type="ECO:0000313" key="14">
    <source>
        <dbReference type="EMBL" id="MFC5459436.1"/>
    </source>
</evidence>
<organism evidence="14 15">
    <name type="scientific">Massilia niabensis</name>
    <dbReference type="NCBI Taxonomy" id="544910"/>
    <lineage>
        <taxon>Bacteria</taxon>
        <taxon>Pseudomonadati</taxon>
        <taxon>Pseudomonadota</taxon>
        <taxon>Betaproteobacteria</taxon>
        <taxon>Burkholderiales</taxon>
        <taxon>Oxalobacteraceae</taxon>
        <taxon>Telluria group</taxon>
        <taxon>Massilia</taxon>
    </lineage>
</organism>
<evidence type="ECO:0000256" key="10">
    <source>
        <dbReference type="ARBA" id="ARBA00034000"/>
    </source>
</evidence>
<reference evidence="15" key="1">
    <citation type="journal article" date="2019" name="Int. J. Syst. Evol. Microbiol.">
        <title>The Global Catalogue of Microorganisms (GCM) 10K type strain sequencing project: providing services to taxonomists for standard genome sequencing and annotation.</title>
        <authorList>
            <consortium name="The Broad Institute Genomics Platform"/>
            <consortium name="The Broad Institute Genome Sequencing Center for Infectious Disease"/>
            <person name="Wu L."/>
            <person name="Ma J."/>
        </authorList>
    </citation>
    <scope>NUCLEOTIDE SEQUENCE [LARGE SCALE GENOMIC DNA]</scope>
    <source>
        <strain evidence="15">KACC 12649</strain>
    </source>
</reference>
<keyword evidence="12" id="KW-0732">Signal</keyword>
<dbReference type="Pfam" id="PF00912">
    <property type="entry name" value="Transgly"/>
    <property type="match status" value="1"/>
</dbReference>
<keyword evidence="15" id="KW-1185">Reference proteome</keyword>
<dbReference type="InterPro" id="IPR023346">
    <property type="entry name" value="Lysozyme-like_dom_sf"/>
</dbReference>
<dbReference type="EMBL" id="JBHSMU010000007">
    <property type="protein sequence ID" value="MFC5459436.1"/>
    <property type="molecule type" value="Genomic_DNA"/>
</dbReference>
<evidence type="ECO:0000256" key="11">
    <source>
        <dbReference type="ARBA" id="ARBA00049902"/>
    </source>
</evidence>
<dbReference type="SUPFAM" id="SSF53955">
    <property type="entry name" value="Lysozyme-like"/>
    <property type="match status" value="1"/>
</dbReference>
<evidence type="ECO:0000256" key="4">
    <source>
        <dbReference type="ARBA" id="ARBA00022676"/>
    </source>
</evidence>
<keyword evidence="3" id="KW-1003">Cell membrane</keyword>
<gene>
    <name evidence="14" type="ORF">ACFPN5_06405</name>
</gene>
<comment type="catalytic activity">
    <reaction evidence="11">
        <text>[GlcNAc-(1-&gt;4)-Mur2Ac(oyl-L-Ala-gamma-D-Glu-L-Lys-D-Ala-D-Ala)](n)-di-trans,octa-cis-undecaprenyl diphosphate + beta-D-GlcNAc-(1-&gt;4)-Mur2Ac(oyl-L-Ala-gamma-D-Glu-L-Lys-D-Ala-D-Ala)-di-trans,octa-cis-undecaprenyl diphosphate = [GlcNAc-(1-&gt;4)-Mur2Ac(oyl-L-Ala-gamma-D-Glu-L-Lys-D-Ala-D-Ala)](n+1)-di-trans,octa-cis-undecaprenyl diphosphate + di-trans,octa-cis-undecaprenyl diphosphate + H(+)</text>
        <dbReference type="Rhea" id="RHEA:23708"/>
        <dbReference type="Rhea" id="RHEA-COMP:9602"/>
        <dbReference type="Rhea" id="RHEA-COMP:9603"/>
        <dbReference type="ChEBI" id="CHEBI:15378"/>
        <dbReference type="ChEBI" id="CHEBI:58405"/>
        <dbReference type="ChEBI" id="CHEBI:60033"/>
        <dbReference type="ChEBI" id="CHEBI:78435"/>
        <dbReference type="EC" id="2.4.99.28"/>
    </reaction>
</comment>
<keyword evidence="4" id="KW-0328">Glycosyltransferase</keyword>
<feature type="signal peptide" evidence="12">
    <location>
        <begin position="1"/>
        <end position="22"/>
    </location>
</feature>
<dbReference type="PANTHER" id="PTHR32282:SF11">
    <property type="entry name" value="PENICILLIN-BINDING PROTEIN 1B"/>
    <property type="match status" value="1"/>
</dbReference>
<sequence length="227" mass="24915">MRRIGRAVLLLFSLLLAYLALAASWAGASANQLLVRQPTVQRMPLSPRQLDILLRIEDPTFFSHHGLSLTDGQGVATISSAVARELLLYGPGLTGFKGMLQGFYRGVFECCKKIDFGRDAMALVLDARVSKERQLAIYVASIYMGRHEGQQVRGLEAAALAYLGKPLDQAGDDEMAQLVTMIRAPNALHPVRKRAAYELRLARVRAVLAGRCQPAGWFDTTYAHCAS</sequence>
<evidence type="ECO:0000313" key="15">
    <source>
        <dbReference type="Proteomes" id="UP001596050"/>
    </source>
</evidence>
<comment type="caution">
    <text evidence="14">The sequence shown here is derived from an EMBL/GenBank/DDBJ whole genome shotgun (WGS) entry which is preliminary data.</text>
</comment>
<evidence type="ECO:0000256" key="5">
    <source>
        <dbReference type="ARBA" id="ARBA00022679"/>
    </source>
</evidence>
<dbReference type="RefSeq" id="WP_379781298.1">
    <property type="nucleotide sequence ID" value="NZ_JBHSMU010000007.1"/>
</dbReference>
<dbReference type="InterPro" id="IPR050396">
    <property type="entry name" value="Glycosyltr_51/Transpeptidase"/>
</dbReference>
<feature type="domain" description="Glycosyl transferase family 51" evidence="13">
    <location>
        <begin position="121"/>
        <end position="204"/>
    </location>
</feature>
<dbReference type="Proteomes" id="UP001596050">
    <property type="component" value="Unassembled WGS sequence"/>
</dbReference>
<proteinExistence type="predicted"/>
<dbReference type="Gene3D" id="1.10.3810.10">
    <property type="entry name" value="Biosynthetic peptidoglycan transglycosylase-like"/>
    <property type="match status" value="1"/>
</dbReference>
<comment type="subcellular location">
    <subcellularLocation>
        <location evidence="1">Cell membrane</location>
    </subcellularLocation>
</comment>
<evidence type="ECO:0000256" key="8">
    <source>
        <dbReference type="ARBA" id="ARBA00023136"/>
    </source>
</evidence>